<protein>
    <submittedName>
        <fullName evidence="2">Uncharacterized protein</fullName>
    </submittedName>
</protein>
<keyword evidence="1" id="KW-0812">Transmembrane</keyword>
<keyword evidence="1" id="KW-0472">Membrane</keyword>
<evidence type="ECO:0000313" key="2">
    <source>
        <dbReference type="EMBL" id="NVK98615.1"/>
    </source>
</evidence>
<feature type="transmembrane region" description="Helical" evidence="1">
    <location>
        <begin position="36"/>
        <end position="57"/>
    </location>
</feature>
<feature type="transmembrane region" description="Helical" evidence="1">
    <location>
        <begin position="6"/>
        <end position="24"/>
    </location>
</feature>
<feature type="transmembrane region" description="Helical" evidence="1">
    <location>
        <begin position="69"/>
        <end position="91"/>
    </location>
</feature>
<reference evidence="2 3" key="1">
    <citation type="journal article" date="2020" name="Proc. Natl. Acad. Sci. U.S.A.">
        <title>Ecological drivers of bacterial community assembly in synthetic phycospheres.</title>
        <authorList>
            <person name="Fu H."/>
            <person name="Uchimiya M."/>
            <person name="Gore J."/>
            <person name="Moran M.A."/>
        </authorList>
    </citation>
    <scope>NUCLEOTIDE SEQUENCE [LARGE SCALE GENOMIC DNA]</scope>
    <source>
        <strain evidence="2">HF-Din03</strain>
    </source>
</reference>
<dbReference type="Proteomes" id="UP000565723">
    <property type="component" value="Unassembled WGS sequence"/>
</dbReference>
<proteinExistence type="predicted"/>
<sequence length="109" mass="11362">MQILVGIAGLSLAVLIYAWAYGRAHDPAAPAWARGQLFASVASLVATSLAPIGAGYLTAGLLWPDGLSLVWGLPVAIGAVPVVWVFSLRLLRRGRDRAQSPTGLARAMA</sequence>
<name>A0A850LMC7_9RHOB</name>
<evidence type="ECO:0000256" key="1">
    <source>
        <dbReference type="SAM" id="Phobius"/>
    </source>
</evidence>
<dbReference type="EMBL" id="JABXIY010000048">
    <property type="protein sequence ID" value="NVK98615.1"/>
    <property type="molecule type" value="Genomic_DNA"/>
</dbReference>
<gene>
    <name evidence="2" type="ORF">HW564_16940</name>
</gene>
<dbReference type="AlphaFoldDB" id="A0A850LMC7"/>
<keyword evidence="1" id="KW-1133">Transmembrane helix</keyword>
<accession>A0A850LMC7</accession>
<dbReference type="RefSeq" id="WP_144083947.1">
    <property type="nucleotide sequence ID" value="NZ_CP076685.1"/>
</dbReference>
<organism evidence="2 3">
    <name type="scientific">Ruegeria pomeroyi</name>
    <dbReference type="NCBI Taxonomy" id="89184"/>
    <lineage>
        <taxon>Bacteria</taxon>
        <taxon>Pseudomonadati</taxon>
        <taxon>Pseudomonadota</taxon>
        <taxon>Alphaproteobacteria</taxon>
        <taxon>Rhodobacterales</taxon>
        <taxon>Roseobacteraceae</taxon>
        <taxon>Ruegeria</taxon>
    </lineage>
</organism>
<comment type="caution">
    <text evidence="2">The sequence shown here is derived from an EMBL/GenBank/DDBJ whole genome shotgun (WGS) entry which is preliminary data.</text>
</comment>
<evidence type="ECO:0000313" key="3">
    <source>
        <dbReference type="Proteomes" id="UP000565723"/>
    </source>
</evidence>